<feature type="domain" description="Thiamine pyrophosphate enzyme TPP-binding" evidence="4">
    <location>
        <begin position="492"/>
        <end position="641"/>
    </location>
</feature>
<dbReference type="Pfam" id="PF01558">
    <property type="entry name" value="POR"/>
    <property type="match status" value="1"/>
</dbReference>
<evidence type="ECO:0000313" key="6">
    <source>
        <dbReference type="EMBL" id="MFC6281564.1"/>
    </source>
</evidence>
<dbReference type="Gene3D" id="3.40.920.10">
    <property type="entry name" value="Pyruvate-ferredoxin oxidoreductase, PFOR, domain III"/>
    <property type="match status" value="1"/>
</dbReference>
<dbReference type="CDD" id="cd07034">
    <property type="entry name" value="TPP_PYR_PFOR_IOR-alpha_like"/>
    <property type="match status" value="1"/>
</dbReference>
<dbReference type="InterPro" id="IPR011766">
    <property type="entry name" value="TPP_enzyme_TPP-bd"/>
</dbReference>
<dbReference type="CDD" id="cd02008">
    <property type="entry name" value="TPP_IOR_alpha"/>
    <property type="match status" value="1"/>
</dbReference>
<comment type="caution">
    <text evidence="6">The sequence shown here is derived from an EMBL/GenBank/DDBJ whole genome shotgun (WGS) entry which is preliminary data.</text>
</comment>
<dbReference type="InterPro" id="IPR029061">
    <property type="entry name" value="THDP-binding"/>
</dbReference>
<keyword evidence="1" id="KW-0560">Oxidoreductase</keyword>
<dbReference type="NCBIfam" id="NF009588">
    <property type="entry name" value="PRK13029.1"/>
    <property type="match status" value="1"/>
</dbReference>
<keyword evidence="7" id="KW-1185">Reference proteome</keyword>
<dbReference type="Pfam" id="PF20169">
    <property type="entry name" value="DUF6537"/>
    <property type="match status" value="1"/>
</dbReference>
<dbReference type="EMBL" id="JBHSRS010000018">
    <property type="protein sequence ID" value="MFC6281564.1"/>
    <property type="molecule type" value="Genomic_DNA"/>
</dbReference>
<reference evidence="7" key="1">
    <citation type="journal article" date="2019" name="Int. J. Syst. Evol. Microbiol.">
        <title>The Global Catalogue of Microorganisms (GCM) 10K type strain sequencing project: providing services to taxonomists for standard genome sequencing and annotation.</title>
        <authorList>
            <consortium name="The Broad Institute Genomics Platform"/>
            <consortium name="The Broad Institute Genome Sequencing Center for Infectious Disease"/>
            <person name="Wu L."/>
            <person name="Ma J."/>
        </authorList>
    </citation>
    <scope>NUCLEOTIDE SEQUENCE [LARGE SCALE GENOMIC DNA]</scope>
    <source>
        <strain evidence="7">CCUG 39402</strain>
    </source>
</reference>
<dbReference type="PANTHER" id="PTHR48084:SF3">
    <property type="entry name" value="SUBUNIT OF PYRUVATE:FLAVODOXIN OXIDOREDUCTASE"/>
    <property type="match status" value="1"/>
</dbReference>
<evidence type="ECO:0000259" key="4">
    <source>
        <dbReference type="Pfam" id="PF02775"/>
    </source>
</evidence>
<dbReference type="InterPro" id="IPR051457">
    <property type="entry name" value="2-oxoacid:Fd_oxidoreductase"/>
</dbReference>
<evidence type="ECO:0000259" key="5">
    <source>
        <dbReference type="Pfam" id="PF20169"/>
    </source>
</evidence>
<evidence type="ECO:0000256" key="2">
    <source>
        <dbReference type="SAM" id="MobiDB-lite"/>
    </source>
</evidence>
<dbReference type="InterPro" id="IPR019752">
    <property type="entry name" value="Pyrv/ketoisovalerate_OxRed_cat"/>
</dbReference>
<evidence type="ECO:0000313" key="7">
    <source>
        <dbReference type="Proteomes" id="UP001596270"/>
    </source>
</evidence>
<feature type="domain" description="DUF6537" evidence="5">
    <location>
        <begin position="986"/>
        <end position="1183"/>
    </location>
</feature>
<dbReference type="RefSeq" id="WP_371437181.1">
    <property type="nucleotide sequence ID" value="NZ_JBHSRS010000018.1"/>
</dbReference>
<proteinExistence type="predicted"/>
<protein>
    <submittedName>
        <fullName evidence="6">Indolepyruvate ferredoxin oxidoreductase family protein</fullName>
    </submittedName>
</protein>
<dbReference type="NCBIfam" id="NF009589">
    <property type="entry name" value="PRK13030.1"/>
    <property type="match status" value="1"/>
</dbReference>
<dbReference type="PANTHER" id="PTHR48084">
    <property type="entry name" value="2-OXOGLUTARATE OXIDOREDUCTASE SUBUNIT KORB-RELATED"/>
    <property type="match status" value="1"/>
</dbReference>
<name>A0ABW1TX94_9BURK</name>
<dbReference type="InterPro" id="IPR002880">
    <property type="entry name" value="Pyrv_Fd/Flavodoxin_OxRdtase_N"/>
</dbReference>
<sequence length="1201" mass="130869">MNAPLPEHIRKSLETVTLDDKYSLDYGHAFMSGVQALVKLPMLQQLRDKQQGKNTAGFISGYRGSPLGGYDQALWKAAKYLKAQNIIFQPGVNEELAATAVWGTQQLGFAPPGTNKFDGVFGIWYGKGPGVDRTSDVFKHANMAGTTPWGGAIAIAGDDHISKSSTAAHQSDHIFKACGLPVFFPASVQEILDLGLHAIALSRYAGVWAGVKTIQEIVESSASAMIDPGRVQIKIPTDFEMPPGGVHIRWPDAPLEQEQRLFDYKWYAALAYIRANRLNYNAIEGKNDRFGMIASGKAYNDTRQALMDLGLDDDTCRQLGIRLHKVGVVWPLEAQLTREFATGMQEILVVEEKRQVIEYQLKEELYNWRADVRPNIVGKFNEVPGEDSQGPSGSRSGGEWSMPNPSANTLLRANADLSPALIAKALAARVKKLGLDSDMLARIDARLAVIEAKEKSLTTLVVDSERTPWFCSGCPHNTSTKVPEGSRAMAGIGCHYMALWMDRSTMGFTQMGGEGVPWVGQQPFTTDKHIFANLGDGTYFHSGLLAIRQSIAAGVNITYKILYNDAVAMTGGQPVGERPEGHSVVQISQSVRAEGAAKIVVVTDEPEKYEGVKLADGVTVHHRDELDDIQKQFREIQGTTIIIYDQTCATEKRRRRKRGTLVDPAARVVINELVCEGCGDCGEQSNCMSVEPLETEFGRKRQINQSTCNKDFSCVKGFCPSFVTVEGGQLKKKSKANKSFSPFEGGEMPEPVLPVLGADHPLWGIVVAGVGGTGVITIGQLLGMAAHIEGKGIVTQDAAGLAQKGGSTWSHVLISAKPGEICTTRVGTASADLIIGCDPIVSANKETMARMQEGRTHVALNSHSAPTASFVHNGAWQNPGGACQAEISKAVGAGGVGSFDADTAATKLMGDSIYANPMLLGYAWQKGWVPLGLEAMTRAIELNAVAVEQNKMAFAWGRRAAHDLPAMEKLFASAQVIAMPAARQGLDELVARRVEFLTAYQNAAYAQDYEKFVRRVEQAEAPLGKKLLAQNVAKYLFKLMAYKDEYEVARLHTDTAFLDKVNSMFEGDFKLNYHLAPPLLAKKNDKGELQKQKFGSWMLGGFRVLAKLKGLRGTALDIFGRTEERKTERALIGEYKASIESLLPALDAGNHAVAVEIARIPELIKGYGHVKERNLKQARLQWAGLMHDFHLGKRDAEKLAA</sequence>
<dbReference type="SUPFAM" id="SSF52518">
    <property type="entry name" value="Thiamin diphosphate-binding fold (THDP-binding)"/>
    <property type="match status" value="2"/>
</dbReference>
<dbReference type="InterPro" id="IPR046667">
    <property type="entry name" value="DUF6537"/>
</dbReference>
<dbReference type="Proteomes" id="UP001596270">
    <property type="component" value="Unassembled WGS sequence"/>
</dbReference>
<evidence type="ECO:0000256" key="1">
    <source>
        <dbReference type="ARBA" id="ARBA00023002"/>
    </source>
</evidence>
<accession>A0ABW1TX94</accession>
<feature type="domain" description="Pyruvate/ketoisovalerate oxidoreductase catalytic" evidence="3">
    <location>
        <begin position="771"/>
        <end position="958"/>
    </location>
</feature>
<organism evidence="6 7">
    <name type="scientific">Polaromonas aquatica</name>
    <dbReference type="NCBI Taxonomy" id="332657"/>
    <lineage>
        <taxon>Bacteria</taxon>
        <taxon>Pseudomonadati</taxon>
        <taxon>Pseudomonadota</taxon>
        <taxon>Betaproteobacteria</taxon>
        <taxon>Burkholderiales</taxon>
        <taxon>Comamonadaceae</taxon>
        <taxon>Polaromonas</taxon>
    </lineage>
</organism>
<evidence type="ECO:0000259" key="3">
    <source>
        <dbReference type="Pfam" id="PF01558"/>
    </source>
</evidence>
<dbReference type="Gene3D" id="3.40.50.970">
    <property type="match status" value="1"/>
</dbReference>
<dbReference type="SUPFAM" id="SSF53323">
    <property type="entry name" value="Pyruvate-ferredoxin oxidoreductase, PFOR, domain III"/>
    <property type="match status" value="1"/>
</dbReference>
<gene>
    <name evidence="6" type="ORF">ACFQND_10005</name>
</gene>
<feature type="region of interest" description="Disordered" evidence="2">
    <location>
        <begin position="380"/>
        <end position="405"/>
    </location>
</feature>
<dbReference type="Pfam" id="PF02775">
    <property type="entry name" value="TPP_enzyme_C"/>
    <property type="match status" value="1"/>
</dbReference>
<dbReference type="InterPro" id="IPR002869">
    <property type="entry name" value="Pyrv_flavodox_OxRed_cen"/>
</dbReference>